<proteinExistence type="predicted"/>
<comment type="caution">
    <text evidence="1">The sequence shown here is derived from an EMBL/GenBank/DDBJ whole genome shotgun (WGS) entry which is preliminary data.</text>
</comment>
<reference evidence="1" key="1">
    <citation type="submission" date="2024-09" db="EMBL/GenBank/DDBJ databases">
        <title>Black Yeasts Isolated from many extreme environments.</title>
        <authorList>
            <person name="Coleine C."/>
            <person name="Stajich J.E."/>
            <person name="Selbmann L."/>
        </authorList>
    </citation>
    <scope>NUCLEOTIDE SEQUENCE</scope>
    <source>
        <strain evidence="1">CCFEE 5737</strain>
    </source>
</reference>
<name>A0ACC3D9X8_9PEZI</name>
<keyword evidence="2" id="KW-1185">Reference proteome</keyword>
<dbReference type="EMBL" id="JAWDJW010006634">
    <property type="protein sequence ID" value="KAK3064038.1"/>
    <property type="molecule type" value="Genomic_DNA"/>
</dbReference>
<accession>A0ACC3D9X8</accession>
<protein>
    <submittedName>
        <fullName evidence="1">Uncharacterized protein</fullName>
    </submittedName>
</protein>
<feature type="non-terminal residue" evidence="1">
    <location>
        <position position="1"/>
    </location>
</feature>
<sequence length="368" mass="40168">GVLGPHGANMVDLEIAYRVMATPDPSFNSSALFPPPKPTASPSSKPKLGIYKTWFDRADGSVKAVCHEALDYLTSNLGYETIDIDIPFVHEGQRAHAMTILSEFATVLHGDMSDLTAPNRLLLSVGGTAPASDFLQAQRLRNYLMKHLAWLFERHPGLIVVTPTTPCAGWPIKGGVGDLKYGVSDGDQSIRSMEYVWLANFTGCPAVSLPVGYVDPIEGYGEGKIPVGLMGMAEWGAENALIEFGYDGERYLNELLEGGRRRPEGWVDVLGLARKGRALSEREEQQGQSRQKESGRAACKKERCEKLGERAEPILRGRKAEERQRQESEIGAAAEKKAQRKVAPRPHSNIPDGNMTALARAAKADDSV</sequence>
<evidence type="ECO:0000313" key="2">
    <source>
        <dbReference type="Proteomes" id="UP001186974"/>
    </source>
</evidence>
<organism evidence="1 2">
    <name type="scientific">Coniosporium uncinatum</name>
    <dbReference type="NCBI Taxonomy" id="93489"/>
    <lineage>
        <taxon>Eukaryota</taxon>
        <taxon>Fungi</taxon>
        <taxon>Dikarya</taxon>
        <taxon>Ascomycota</taxon>
        <taxon>Pezizomycotina</taxon>
        <taxon>Dothideomycetes</taxon>
        <taxon>Dothideomycetes incertae sedis</taxon>
        <taxon>Coniosporium</taxon>
    </lineage>
</organism>
<evidence type="ECO:0000313" key="1">
    <source>
        <dbReference type="EMBL" id="KAK3064038.1"/>
    </source>
</evidence>
<dbReference type="Proteomes" id="UP001186974">
    <property type="component" value="Unassembled WGS sequence"/>
</dbReference>
<gene>
    <name evidence="1" type="ORF">LTS18_010692</name>
</gene>